<reference evidence="2" key="2">
    <citation type="submission" date="2020-08" db="EMBL/GenBank/DDBJ databases">
        <authorList>
            <person name="Chen M."/>
            <person name="Teng W."/>
            <person name="Zhao L."/>
            <person name="Hu C."/>
            <person name="Zhou Y."/>
            <person name="Han B."/>
            <person name="Song L."/>
            <person name="Shu W."/>
        </authorList>
    </citation>
    <scope>NUCLEOTIDE SEQUENCE</scope>
    <source>
        <strain evidence="2">FACHB-1375</strain>
    </source>
</reference>
<keyword evidence="3" id="KW-1185">Reference proteome</keyword>
<accession>A0A926VE36</accession>
<name>A0A926VE36_9CYAN</name>
<dbReference type="RefSeq" id="WP_190464051.1">
    <property type="nucleotide sequence ID" value="NZ_JACJPW010000018.1"/>
</dbReference>
<keyword evidence="1" id="KW-1133">Transmembrane helix</keyword>
<keyword evidence="1" id="KW-0812">Transmembrane</keyword>
<evidence type="ECO:0000256" key="1">
    <source>
        <dbReference type="SAM" id="Phobius"/>
    </source>
</evidence>
<reference evidence="2" key="1">
    <citation type="journal article" date="2015" name="ISME J.">
        <title>Draft Genome Sequence of Streptomyces incarnatus NRRL8089, which Produces the Nucleoside Antibiotic Sinefungin.</title>
        <authorList>
            <person name="Oshima K."/>
            <person name="Hattori M."/>
            <person name="Shimizu H."/>
            <person name="Fukuda K."/>
            <person name="Nemoto M."/>
            <person name="Inagaki K."/>
            <person name="Tamura T."/>
        </authorList>
    </citation>
    <scope>NUCLEOTIDE SEQUENCE</scope>
    <source>
        <strain evidence="2">FACHB-1375</strain>
    </source>
</reference>
<evidence type="ECO:0000313" key="3">
    <source>
        <dbReference type="Proteomes" id="UP000641646"/>
    </source>
</evidence>
<dbReference type="AlphaFoldDB" id="A0A926VE36"/>
<gene>
    <name evidence="2" type="ORF">H6G03_09245</name>
</gene>
<protein>
    <submittedName>
        <fullName evidence="2">Uncharacterized protein</fullName>
    </submittedName>
</protein>
<organism evidence="2 3">
    <name type="scientific">Aerosakkonema funiforme FACHB-1375</name>
    <dbReference type="NCBI Taxonomy" id="2949571"/>
    <lineage>
        <taxon>Bacteria</taxon>
        <taxon>Bacillati</taxon>
        <taxon>Cyanobacteriota</taxon>
        <taxon>Cyanophyceae</taxon>
        <taxon>Oscillatoriophycideae</taxon>
        <taxon>Aerosakkonematales</taxon>
        <taxon>Aerosakkonemataceae</taxon>
        <taxon>Aerosakkonema</taxon>
    </lineage>
</organism>
<comment type="caution">
    <text evidence="2">The sequence shown here is derived from an EMBL/GenBank/DDBJ whole genome shotgun (WGS) entry which is preliminary data.</text>
</comment>
<proteinExistence type="predicted"/>
<feature type="transmembrane region" description="Helical" evidence="1">
    <location>
        <begin position="123"/>
        <end position="141"/>
    </location>
</feature>
<sequence>MNTLLTLFGKERSELQKEIDRATSVEQVVKLVHSRLDTLQKNYIGELNVNQVRLASFFLDTLRQSVATLTAANETQLALPEPDRIVNQAGRVSPNRLILKVVQGFISIAILGSLVSLTRTSPGAWMAILLVGVLLGVEVVLQLDKDKNKDSAELPQLPEAPQPIVRVDSQVLLDNIADALNTIDLAVGRSQDAKKPLDDLGIEDLPELLNLIQRLMGASYLERPQMALELARLLPQSLMEQGIRVQIYRPEDAQNGREYFDFEPSIDRTTKDYITITPALFKGDRLLRRGRVIEPAFFQTRD</sequence>
<evidence type="ECO:0000313" key="2">
    <source>
        <dbReference type="EMBL" id="MBD2181287.1"/>
    </source>
</evidence>
<dbReference type="Proteomes" id="UP000641646">
    <property type="component" value="Unassembled WGS sequence"/>
</dbReference>
<feature type="transmembrane region" description="Helical" evidence="1">
    <location>
        <begin position="97"/>
        <end position="117"/>
    </location>
</feature>
<keyword evidence="1" id="KW-0472">Membrane</keyword>
<dbReference type="EMBL" id="JACJPW010000018">
    <property type="protein sequence ID" value="MBD2181287.1"/>
    <property type="molecule type" value="Genomic_DNA"/>
</dbReference>